<accession>A0A9Q3GKF9</accession>
<reference evidence="1" key="1">
    <citation type="submission" date="2021-03" db="EMBL/GenBank/DDBJ databases">
        <title>Draft genome sequence of rust myrtle Austropuccinia psidii MF-1, a brazilian biotype.</title>
        <authorList>
            <person name="Quecine M.C."/>
            <person name="Pachon D.M.R."/>
            <person name="Bonatelli M.L."/>
            <person name="Correr F.H."/>
            <person name="Franceschini L.M."/>
            <person name="Leite T.F."/>
            <person name="Margarido G.R.A."/>
            <person name="Almeida C.A."/>
            <person name="Ferrarezi J.A."/>
            <person name="Labate C.A."/>
        </authorList>
    </citation>
    <scope>NUCLEOTIDE SEQUENCE</scope>
    <source>
        <strain evidence="1">MF-1</strain>
    </source>
</reference>
<evidence type="ECO:0000313" key="2">
    <source>
        <dbReference type="Proteomes" id="UP000765509"/>
    </source>
</evidence>
<organism evidence="1 2">
    <name type="scientific">Austropuccinia psidii MF-1</name>
    <dbReference type="NCBI Taxonomy" id="1389203"/>
    <lineage>
        <taxon>Eukaryota</taxon>
        <taxon>Fungi</taxon>
        <taxon>Dikarya</taxon>
        <taxon>Basidiomycota</taxon>
        <taxon>Pucciniomycotina</taxon>
        <taxon>Pucciniomycetes</taxon>
        <taxon>Pucciniales</taxon>
        <taxon>Sphaerophragmiaceae</taxon>
        <taxon>Austropuccinia</taxon>
    </lineage>
</organism>
<name>A0A9Q3GKF9_9BASI</name>
<dbReference type="AlphaFoldDB" id="A0A9Q3GKF9"/>
<proteinExistence type="predicted"/>
<dbReference type="OrthoDB" id="2499263at2759"/>
<protein>
    <submittedName>
        <fullName evidence="1">Uncharacterized protein</fullName>
    </submittedName>
</protein>
<evidence type="ECO:0000313" key="1">
    <source>
        <dbReference type="EMBL" id="MBW0469872.1"/>
    </source>
</evidence>
<dbReference type="EMBL" id="AVOT02002296">
    <property type="protein sequence ID" value="MBW0469872.1"/>
    <property type="molecule type" value="Genomic_DNA"/>
</dbReference>
<keyword evidence="2" id="KW-1185">Reference proteome</keyword>
<dbReference type="Proteomes" id="UP000765509">
    <property type="component" value="Unassembled WGS sequence"/>
</dbReference>
<sequence>MKALQGNTIFKIDYSVFGKDNHLSPFEGGGLRHITDDDAQLREAYARNNASRETALRTFEELKDACRKITVLVGNRLIRIAGLHSTSVAEIKMSTARSPGWRPRFFAKFAFLGINDKELDLTADLLSQEMSLPQQILTEVHQKAPAQMMKQLNGILHSLNFSPKDDEALDYEMAERLETQVLFETCTFQALDFMYKNDLCDETVLRTFFSAGDTFEKLYEHLKNIFKRNPKANSVLMPDFSFILNDWNTAHLHNVLAGLPKPERACFVEIMLIDAIQELRKSAIIPLESPVLREILNAVTEEHILKYWWSGNETSFLQEAIITDWVLKLVSFFGQAGNAKRKPEYMISYYLLDFVKTYQTSRFRLLSLADFQKPSTFYSKLAVFRKGVKLHESFNRLSDFEYLLLNPSPQRPYTIGNIDEQSKKDLSFQTFERTIKYGSIKIIAQKNEDTCKWMNENAILNYYNFLSQNWETFPRRIDKKITKLSREYSAMGRSFKALEHNYFLRFNSFSPTQSSHMALHTDRYKGPFLSTSVGYPNLRSSNFQPKKFRSSEINVNPVNRLVKEEAAKRAAYEIFGELTEIYGEITILVQHRLLHLKGLNTPLYYSRSPEMMTIFDAVTSDCKLRSWRLNYPLKFLQKDYVDNWVQKLILFFGRGENSNENVEYLITYYLLSFLKTYHTGYFTTSPFSDLQESFIFDSKLELFKEGMRLHEVVNSSSDYKYLLKLPPEQKAYLTADITDQNEKQLRWEVLERVNNYKFIRQNILAQGNEDLCSWIESNSIIQYFDLITRSPGYLPKIRRNLWQMAQSDENFIVSNEQLPPK</sequence>
<comment type="caution">
    <text evidence="1">The sequence shown here is derived from an EMBL/GenBank/DDBJ whole genome shotgun (WGS) entry which is preliminary data.</text>
</comment>
<gene>
    <name evidence="1" type="ORF">O181_009587</name>
</gene>